<evidence type="ECO:0000256" key="3">
    <source>
        <dbReference type="ARBA" id="ARBA00022630"/>
    </source>
</evidence>
<comment type="similarity">
    <text evidence="2">Belongs to the FAD-dependent oxidoreductase family.</text>
</comment>
<keyword evidence="7" id="KW-0560">Oxidoreductase</keyword>
<dbReference type="Pfam" id="PF00355">
    <property type="entry name" value="Rieske"/>
    <property type="match status" value="1"/>
</dbReference>
<keyword evidence="5" id="KW-0479">Metal-binding</keyword>
<dbReference type="InterPro" id="IPR050446">
    <property type="entry name" value="FAD-oxidoreductase/Apoptosis"/>
</dbReference>
<dbReference type="STRING" id="1664694.A0A0N1HQ43"/>
<comment type="cofactor">
    <cofactor evidence="1">
        <name>FAD</name>
        <dbReference type="ChEBI" id="CHEBI:57692"/>
    </cofactor>
</comment>
<dbReference type="InterPro" id="IPR036922">
    <property type="entry name" value="Rieske_2Fe-2S_sf"/>
</dbReference>
<dbReference type="InterPro" id="IPR016156">
    <property type="entry name" value="FAD/NAD-linked_Rdtase_dimer_sf"/>
</dbReference>
<keyword evidence="3" id="KW-0285">Flavoprotein</keyword>
<dbReference type="AlphaFoldDB" id="A0A0N1HQ43"/>
<evidence type="ECO:0000256" key="8">
    <source>
        <dbReference type="ARBA" id="ARBA00023004"/>
    </source>
</evidence>
<dbReference type="InterPro" id="IPR017941">
    <property type="entry name" value="Rieske_2Fe-2S"/>
</dbReference>
<dbReference type="SUPFAM" id="SSF51905">
    <property type="entry name" value="FAD/NAD(P)-binding domain"/>
    <property type="match status" value="1"/>
</dbReference>
<evidence type="ECO:0000256" key="9">
    <source>
        <dbReference type="ARBA" id="ARBA00023014"/>
    </source>
</evidence>
<dbReference type="GeneID" id="28735975"/>
<dbReference type="PANTHER" id="PTHR43557:SF2">
    <property type="entry name" value="RIESKE DOMAIN-CONTAINING PROTEIN-RELATED"/>
    <property type="match status" value="1"/>
</dbReference>
<dbReference type="InterPro" id="IPR023753">
    <property type="entry name" value="FAD/NAD-binding_dom"/>
</dbReference>
<evidence type="ECO:0000256" key="1">
    <source>
        <dbReference type="ARBA" id="ARBA00001974"/>
    </source>
</evidence>
<dbReference type="SUPFAM" id="SSF55424">
    <property type="entry name" value="FAD/NAD-linked reductases, dimerisation (C-terminal) domain"/>
    <property type="match status" value="1"/>
</dbReference>
<protein>
    <submittedName>
        <fullName evidence="11">Apoptosis-inducing factor 1</fullName>
    </submittedName>
</protein>
<evidence type="ECO:0000256" key="2">
    <source>
        <dbReference type="ARBA" id="ARBA00006442"/>
    </source>
</evidence>
<dbReference type="InterPro" id="IPR028202">
    <property type="entry name" value="Reductase_C"/>
</dbReference>
<dbReference type="PRINTS" id="PR00368">
    <property type="entry name" value="FADPNR"/>
</dbReference>
<evidence type="ECO:0000256" key="7">
    <source>
        <dbReference type="ARBA" id="ARBA00023002"/>
    </source>
</evidence>
<dbReference type="Pfam" id="PF07992">
    <property type="entry name" value="Pyr_redox_2"/>
    <property type="match status" value="1"/>
</dbReference>
<keyword evidence="8" id="KW-0408">Iron</keyword>
<dbReference type="PROSITE" id="PS51296">
    <property type="entry name" value="RIESKE"/>
    <property type="match status" value="1"/>
</dbReference>
<evidence type="ECO:0000259" key="10">
    <source>
        <dbReference type="PROSITE" id="PS51296"/>
    </source>
</evidence>
<dbReference type="VEuPathDB" id="FungiDB:AB675_3993"/>
<proteinExistence type="inferred from homology"/>
<dbReference type="SUPFAM" id="SSF50022">
    <property type="entry name" value="ISP domain"/>
    <property type="match status" value="1"/>
</dbReference>
<keyword evidence="9" id="KW-0411">Iron-sulfur</keyword>
<reference evidence="11 12" key="1">
    <citation type="submission" date="2015-06" db="EMBL/GenBank/DDBJ databases">
        <title>Draft genome of the ant-associated black yeast Phialophora attae CBS 131958.</title>
        <authorList>
            <person name="Moreno L.F."/>
            <person name="Stielow B.J."/>
            <person name="de Hoog S."/>
            <person name="Vicente V.A."/>
            <person name="Weiss V.A."/>
            <person name="de Vries M."/>
            <person name="Cruz L.M."/>
            <person name="Souza E.M."/>
        </authorList>
    </citation>
    <scope>NUCLEOTIDE SEQUENCE [LARGE SCALE GENOMIC DNA]</scope>
    <source>
        <strain evidence="11 12">CBS 131958</strain>
    </source>
</reference>
<dbReference type="Pfam" id="PF14759">
    <property type="entry name" value="Reductase_C"/>
    <property type="match status" value="1"/>
</dbReference>
<evidence type="ECO:0000256" key="6">
    <source>
        <dbReference type="ARBA" id="ARBA00022827"/>
    </source>
</evidence>
<dbReference type="RefSeq" id="XP_017997479.1">
    <property type="nucleotide sequence ID" value="XM_018144095.1"/>
</dbReference>
<evidence type="ECO:0000256" key="4">
    <source>
        <dbReference type="ARBA" id="ARBA00022714"/>
    </source>
</evidence>
<dbReference type="GO" id="GO:0051537">
    <property type="term" value="F:2 iron, 2 sulfur cluster binding"/>
    <property type="evidence" value="ECO:0007669"/>
    <property type="project" value="UniProtKB-KW"/>
</dbReference>
<dbReference type="GO" id="GO:0046872">
    <property type="term" value="F:metal ion binding"/>
    <property type="evidence" value="ECO:0007669"/>
    <property type="project" value="UniProtKB-KW"/>
</dbReference>
<dbReference type="CDD" id="cd03478">
    <property type="entry name" value="Rieske_AIFL_N"/>
    <property type="match status" value="1"/>
</dbReference>
<dbReference type="PRINTS" id="PR00411">
    <property type="entry name" value="PNDRDTASEI"/>
</dbReference>
<organism evidence="11 12">
    <name type="scientific">Cyphellophora attinorum</name>
    <dbReference type="NCBI Taxonomy" id="1664694"/>
    <lineage>
        <taxon>Eukaryota</taxon>
        <taxon>Fungi</taxon>
        <taxon>Dikarya</taxon>
        <taxon>Ascomycota</taxon>
        <taxon>Pezizomycotina</taxon>
        <taxon>Eurotiomycetes</taxon>
        <taxon>Chaetothyriomycetidae</taxon>
        <taxon>Chaetothyriales</taxon>
        <taxon>Cyphellophoraceae</taxon>
        <taxon>Cyphellophora</taxon>
    </lineage>
</organism>
<evidence type="ECO:0000313" key="12">
    <source>
        <dbReference type="Proteomes" id="UP000038010"/>
    </source>
</evidence>
<name>A0A0N1HQ43_9EURO</name>
<dbReference type="EMBL" id="LFJN01000023">
    <property type="protein sequence ID" value="KPI37516.1"/>
    <property type="molecule type" value="Genomic_DNA"/>
</dbReference>
<keyword evidence="6" id="KW-0274">FAD</keyword>
<dbReference type="Gene3D" id="3.50.50.60">
    <property type="entry name" value="FAD/NAD(P)-binding domain"/>
    <property type="match status" value="2"/>
</dbReference>
<evidence type="ECO:0000256" key="5">
    <source>
        <dbReference type="ARBA" id="ARBA00022723"/>
    </source>
</evidence>
<comment type="caution">
    <text evidence="11">The sequence shown here is derived from an EMBL/GenBank/DDBJ whole genome shotgun (WGS) entry which is preliminary data.</text>
</comment>
<evidence type="ECO:0000313" key="11">
    <source>
        <dbReference type="EMBL" id="KPI37516.1"/>
    </source>
</evidence>
<keyword evidence="4" id="KW-0001">2Fe-2S</keyword>
<dbReference type="InterPro" id="IPR036188">
    <property type="entry name" value="FAD/NAD-bd_sf"/>
</dbReference>
<dbReference type="PANTHER" id="PTHR43557">
    <property type="entry name" value="APOPTOSIS-INDUCING FACTOR 1"/>
    <property type="match status" value="1"/>
</dbReference>
<dbReference type="OrthoDB" id="6029at2759"/>
<dbReference type="GO" id="GO:0005737">
    <property type="term" value="C:cytoplasm"/>
    <property type="evidence" value="ECO:0007669"/>
    <property type="project" value="TreeGrafter"/>
</dbReference>
<feature type="domain" description="Rieske" evidence="10">
    <location>
        <begin position="5"/>
        <end position="106"/>
    </location>
</feature>
<dbReference type="Gene3D" id="3.30.390.30">
    <property type="match status" value="1"/>
</dbReference>
<gene>
    <name evidence="11" type="ORF">AB675_3993</name>
</gene>
<dbReference type="Proteomes" id="UP000038010">
    <property type="component" value="Unassembled WGS sequence"/>
</dbReference>
<dbReference type="GO" id="GO:0016651">
    <property type="term" value="F:oxidoreductase activity, acting on NAD(P)H"/>
    <property type="evidence" value="ECO:0007669"/>
    <property type="project" value="TreeGrafter"/>
</dbReference>
<accession>A0A0N1HQ43</accession>
<keyword evidence="12" id="KW-1185">Reference proteome</keyword>
<sequence>MAQEWKLKDLSKLDLNNYDKVEAEVDGIEGGKVVLVKVKDQVHALNANCTHFGAPLKNGVVTPDGRLTCPWHGACFNVATGDVEDAPAPHALNKFDVFEKDGSVYIKGKEADIKGGKRTVNIKTTPQSDEKVVIVGSGSGAFGALLKLRQHGFKGKVTVVTSKTYPIDRTKLSKALITDESKLYLNPPEWYKDGSIDFANETVSGVDFDKKTVKTESGKNIEYTKLILATGGTPKNLPLPGFQDLSNIFVLRDVNNVQDIMNAVGDKGKNIAIVGTSFIGMEVANGLAKENNVSLIGMEDAPLERVMGKQVGQIFQKTLEKNGAKFYMGASVDSAYPSKSNKSAVGGIKLKDGTEIPADLVILGVGVGPATEYLKDNSKIKLEKDGSIAVDESFKVKSLDSVWAIGDIATYPYSGPGGNKTPVRIEHWNVAQNMGRSVGQQIADPSGPKPKPFIPIFWSALGSQLRYCGNTPQGWDDVVLKGEPEEGKFAAYYAKGEEIVAVASMQMDPVMVKCAELMRRGEMLGKKDIEGGRDVLKAGL</sequence>
<dbReference type="Gene3D" id="2.102.10.10">
    <property type="entry name" value="Rieske [2Fe-2S] iron-sulphur domain"/>
    <property type="match status" value="1"/>
</dbReference>